<keyword evidence="4 8" id="KW-0521">NADP</keyword>
<dbReference type="InterPro" id="IPR001282">
    <property type="entry name" value="G6P_DH"/>
</dbReference>
<dbReference type="Gene3D" id="3.30.360.10">
    <property type="entry name" value="Dihydrodipicolinate Reductase, domain 2"/>
    <property type="match status" value="1"/>
</dbReference>
<protein>
    <recommendedName>
        <fullName evidence="8">Glucose-6-phosphate 1-dehydrogenase</fullName>
        <ecNumber evidence="8">1.1.1.49</ecNumber>
    </recommendedName>
</protein>
<sequence length="483" mass="55195">MTSVIVFGASGDLAKKKIYPSLWELFKDKLLPEGTQFIGYARSDLTVAALRARVEPYFKVKDEHKKDLEQFFQQCFYVKGSYDKKKDFEHLGKELDKLNKSKTVNRVFYLALPPSVFKDATTNIKSCCMSKTGWNRIVVEKPFGKDFDSSADLSNHIANVFVEEQIYRIDHYLGKEMVQNLMVLRFGNMIFSPIWNRNHIANVTIQFKENIGTGGRGGYYDEFGVIRDILQNHMIQTLCLIAMEKPCSKHAEDLRNEKVKVLRSMPPITMDNVVLGQYVANPDGEGEAKVGYQDDPTVPKGSVTPTFTACVAYIKNERWDGVPFILKCGKALNEKKAEIRIQFKDVPGDIFGGKCSRNELVIRLQPKEAIYIKMMVKEAGMSFEPIISEMDLSYDSRYKDAKLPDAYERLILDVFSGSQSHFVRSDELAEAWRIVTPLLHKIETEKIKPIPYKFGTRGPEEADKLVQRVGFQYTGRYSWKASI</sequence>
<dbReference type="GO" id="GO:0004345">
    <property type="term" value="F:glucose-6-phosphate dehydrogenase activity"/>
    <property type="evidence" value="ECO:0007669"/>
    <property type="project" value="UniProtKB-EC"/>
</dbReference>
<dbReference type="GO" id="GO:0050661">
    <property type="term" value="F:NADP binding"/>
    <property type="evidence" value="ECO:0007669"/>
    <property type="project" value="InterPro"/>
</dbReference>
<keyword evidence="5 8" id="KW-0560">Oxidoreductase</keyword>
<dbReference type="InterPro" id="IPR019796">
    <property type="entry name" value="G6P_DH_AS"/>
</dbReference>
<evidence type="ECO:0000256" key="4">
    <source>
        <dbReference type="ARBA" id="ARBA00022857"/>
    </source>
</evidence>
<dbReference type="GO" id="GO:0005829">
    <property type="term" value="C:cytosol"/>
    <property type="evidence" value="ECO:0007669"/>
    <property type="project" value="TreeGrafter"/>
</dbReference>
<reference evidence="9" key="1">
    <citation type="submission" date="2020-04" db="EMBL/GenBank/DDBJ databases">
        <authorList>
            <person name="Alioto T."/>
            <person name="Alioto T."/>
            <person name="Gomez Garrido J."/>
        </authorList>
    </citation>
    <scope>NUCLEOTIDE SEQUENCE</scope>
    <source>
        <strain evidence="9">A484AB</strain>
    </source>
</reference>
<dbReference type="InterPro" id="IPR022675">
    <property type="entry name" value="G6P_DH_C"/>
</dbReference>
<dbReference type="HAMAP" id="MF_00966">
    <property type="entry name" value="G6PD"/>
    <property type="match status" value="1"/>
</dbReference>
<dbReference type="UniPathway" id="UPA00115">
    <property type="reaction ID" value="UER00408"/>
</dbReference>
<dbReference type="SUPFAM" id="SSF51735">
    <property type="entry name" value="NAD(P)-binding Rossmann-fold domains"/>
    <property type="match status" value="1"/>
</dbReference>
<evidence type="ECO:0000256" key="3">
    <source>
        <dbReference type="ARBA" id="ARBA00022526"/>
    </source>
</evidence>
<keyword evidence="10" id="KW-1185">Reference proteome</keyword>
<dbReference type="Gene3D" id="3.40.50.720">
    <property type="entry name" value="NAD(P)-binding Rossmann-like Domain"/>
    <property type="match status" value="1"/>
</dbReference>
<comment type="similarity">
    <text evidence="2 8">Belongs to the glucose-6-phosphate dehydrogenase family.</text>
</comment>
<comment type="function">
    <text evidence="8">Catalyzes the rate-limiting step of the oxidative pentose-phosphate pathway, which represents a route for the dissimilation of carbohydrates besides glycolysis.</text>
</comment>
<dbReference type="PANTHER" id="PTHR23429:SF0">
    <property type="entry name" value="GLUCOSE-6-PHOSPHATE 1-DEHYDROGENASE"/>
    <property type="match status" value="1"/>
</dbReference>
<gene>
    <name evidence="9" type="ORF">PACLA_8A047585</name>
</gene>
<comment type="catalytic activity">
    <reaction evidence="7">
        <text>D-glucose 6-phosphate + NADP(+) = 6-phospho-D-glucono-1,5-lactone + NADPH + H(+)</text>
        <dbReference type="Rhea" id="RHEA:15841"/>
        <dbReference type="ChEBI" id="CHEBI:15378"/>
        <dbReference type="ChEBI" id="CHEBI:57783"/>
        <dbReference type="ChEBI" id="CHEBI:57955"/>
        <dbReference type="ChEBI" id="CHEBI:58349"/>
        <dbReference type="ChEBI" id="CHEBI:61548"/>
        <dbReference type="EC" id="1.1.1.49"/>
    </reaction>
    <physiologicalReaction direction="left-to-right" evidence="7">
        <dbReference type="Rhea" id="RHEA:15842"/>
    </physiologicalReaction>
</comment>
<evidence type="ECO:0000313" key="10">
    <source>
        <dbReference type="Proteomes" id="UP001152795"/>
    </source>
</evidence>
<evidence type="ECO:0000256" key="7">
    <source>
        <dbReference type="ARBA" id="ARBA00047696"/>
    </source>
</evidence>
<evidence type="ECO:0000256" key="2">
    <source>
        <dbReference type="ARBA" id="ARBA00009975"/>
    </source>
</evidence>
<evidence type="ECO:0000256" key="8">
    <source>
        <dbReference type="RuleBase" id="RU362120"/>
    </source>
</evidence>
<name>A0A7D9IA30_PARCT</name>
<dbReference type="GO" id="GO:0009051">
    <property type="term" value="P:pentose-phosphate shunt, oxidative branch"/>
    <property type="evidence" value="ECO:0007669"/>
    <property type="project" value="TreeGrafter"/>
</dbReference>
<evidence type="ECO:0000256" key="1">
    <source>
        <dbReference type="ARBA" id="ARBA00004937"/>
    </source>
</evidence>
<comment type="pathway">
    <text evidence="1 8">Carbohydrate degradation; pentose phosphate pathway; D-ribulose 5-phosphate from D-glucose 6-phosphate (oxidative stage): step 1/3.</text>
</comment>
<evidence type="ECO:0000256" key="5">
    <source>
        <dbReference type="ARBA" id="ARBA00023002"/>
    </source>
</evidence>
<dbReference type="NCBIfam" id="TIGR00871">
    <property type="entry name" value="zwf"/>
    <property type="match status" value="1"/>
</dbReference>
<dbReference type="Proteomes" id="UP001152795">
    <property type="component" value="Unassembled WGS sequence"/>
</dbReference>
<dbReference type="FunFam" id="3.30.360.10:FF:000018">
    <property type="entry name" value="Glucose-6-phosphate 1-dehydrogenase"/>
    <property type="match status" value="1"/>
</dbReference>
<dbReference type="Pfam" id="PF02781">
    <property type="entry name" value="G6PD_C"/>
    <property type="match status" value="1"/>
</dbReference>
<dbReference type="FunFam" id="3.40.50.720:FF:000111">
    <property type="entry name" value="Glucose-6-phosphate 1-dehydrogenase"/>
    <property type="match status" value="1"/>
</dbReference>
<dbReference type="PROSITE" id="PS00069">
    <property type="entry name" value="G6P_DEHYDROGENASE"/>
    <property type="match status" value="1"/>
</dbReference>
<dbReference type="GO" id="GO:0006006">
    <property type="term" value="P:glucose metabolic process"/>
    <property type="evidence" value="ECO:0007669"/>
    <property type="project" value="UniProtKB-KW"/>
</dbReference>
<dbReference type="InterPro" id="IPR022674">
    <property type="entry name" value="G6P_DH_NAD-bd"/>
</dbReference>
<dbReference type="PRINTS" id="PR00079">
    <property type="entry name" value="G6PDHDRGNASE"/>
</dbReference>
<comment type="caution">
    <text evidence="9">The sequence shown here is derived from an EMBL/GenBank/DDBJ whole genome shotgun (WGS) entry which is preliminary data.</text>
</comment>
<organism evidence="9 10">
    <name type="scientific">Paramuricea clavata</name>
    <name type="common">Red gorgonian</name>
    <name type="synonym">Violescent sea-whip</name>
    <dbReference type="NCBI Taxonomy" id="317549"/>
    <lineage>
        <taxon>Eukaryota</taxon>
        <taxon>Metazoa</taxon>
        <taxon>Cnidaria</taxon>
        <taxon>Anthozoa</taxon>
        <taxon>Octocorallia</taxon>
        <taxon>Malacalcyonacea</taxon>
        <taxon>Plexauridae</taxon>
        <taxon>Paramuricea</taxon>
    </lineage>
</organism>
<keyword evidence="3 8" id="KW-0313">Glucose metabolism</keyword>
<dbReference type="PANTHER" id="PTHR23429">
    <property type="entry name" value="GLUCOSE-6-PHOSPHATE 1-DEHYDROGENASE G6PD"/>
    <property type="match status" value="1"/>
</dbReference>
<proteinExistence type="inferred from homology"/>
<evidence type="ECO:0000313" key="9">
    <source>
        <dbReference type="EMBL" id="CAB4004614.1"/>
    </source>
</evidence>
<dbReference type="EMBL" id="CACRXK020004952">
    <property type="protein sequence ID" value="CAB4004614.1"/>
    <property type="molecule type" value="Genomic_DNA"/>
</dbReference>
<accession>A0A7D9IA30</accession>
<dbReference type="SUPFAM" id="SSF55347">
    <property type="entry name" value="Glyceraldehyde-3-phosphate dehydrogenase-like, C-terminal domain"/>
    <property type="match status" value="1"/>
</dbReference>
<dbReference type="OrthoDB" id="60984at2759"/>
<dbReference type="PIRSF" id="PIRSF000110">
    <property type="entry name" value="G6PD"/>
    <property type="match status" value="1"/>
</dbReference>
<dbReference type="Pfam" id="PF00479">
    <property type="entry name" value="G6PD_N"/>
    <property type="match status" value="1"/>
</dbReference>
<dbReference type="EC" id="1.1.1.49" evidence="8"/>
<evidence type="ECO:0000256" key="6">
    <source>
        <dbReference type="ARBA" id="ARBA00023277"/>
    </source>
</evidence>
<keyword evidence="6 8" id="KW-0119">Carbohydrate metabolism</keyword>
<dbReference type="AlphaFoldDB" id="A0A7D9IA30"/>
<dbReference type="InterPro" id="IPR036291">
    <property type="entry name" value="NAD(P)-bd_dom_sf"/>
</dbReference>